<dbReference type="Proteomes" id="UP001176941">
    <property type="component" value="Chromosome 20"/>
</dbReference>
<sequence length="191" mass="19980">MAHRAGRRTCRAPRPGPRLVSRDPSASASSCSSSQGRGPQRPAGADGRGPRSLRCQPCPAAERCARLLTLSAARGGRAGRDAARRLPPPSASPWAFISWAPALPACPPPRLPDGPARPGTHSAAPRGPRPALALTPAAPPGNRGVARRPRSQGRSRAGARVGGPVRSNEDWGRFHRRLCLPPPPPPPRALP</sequence>
<feature type="compositionally biased region" description="Basic residues" evidence="1">
    <location>
        <begin position="1"/>
        <end position="11"/>
    </location>
</feature>
<protein>
    <submittedName>
        <fullName evidence="2">Uncharacterized protein</fullName>
    </submittedName>
</protein>
<proteinExistence type="predicted"/>
<feature type="region of interest" description="Disordered" evidence="1">
    <location>
        <begin position="107"/>
        <end position="191"/>
    </location>
</feature>
<organism evidence="2 3">
    <name type="scientific">Rangifer tarandus platyrhynchus</name>
    <name type="common">Svalbard reindeer</name>
    <dbReference type="NCBI Taxonomy" id="3082113"/>
    <lineage>
        <taxon>Eukaryota</taxon>
        <taxon>Metazoa</taxon>
        <taxon>Chordata</taxon>
        <taxon>Craniata</taxon>
        <taxon>Vertebrata</taxon>
        <taxon>Euteleostomi</taxon>
        <taxon>Mammalia</taxon>
        <taxon>Eutheria</taxon>
        <taxon>Laurasiatheria</taxon>
        <taxon>Artiodactyla</taxon>
        <taxon>Ruminantia</taxon>
        <taxon>Pecora</taxon>
        <taxon>Cervidae</taxon>
        <taxon>Odocoileinae</taxon>
        <taxon>Rangifer</taxon>
    </lineage>
</organism>
<feature type="region of interest" description="Disordered" evidence="1">
    <location>
        <begin position="1"/>
        <end position="56"/>
    </location>
</feature>
<feature type="compositionally biased region" description="Pro residues" evidence="1">
    <location>
        <begin position="180"/>
        <end position="191"/>
    </location>
</feature>
<name>A0ABN8YR33_RANTA</name>
<feature type="compositionally biased region" description="Low complexity" evidence="1">
    <location>
        <begin position="113"/>
        <end position="136"/>
    </location>
</feature>
<feature type="compositionally biased region" description="Low complexity" evidence="1">
    <location>
        <begin position="25"/>
        <end position="34"/>
    </location>
</feature>
<reference evidence="2" key="1">
    <citation type="submission" date="2023-04" db="EMBL/GenBank/DDBJ databases">
        <authorList>
            <consortium name="ELIXIR-Norway"/>
        </authorList>
    </citation>
    <scope>NUCLEOTIDE SEQUENCE [LARGE SCALE GENOMIC DNA]</scope>
</reference>
<gene>
    <name evidence="2" type="ORF">MRATA1EN1_LOCUS11156</name>
</gene>
<keyword evidence="3" id="KW-1185">Reference proteome</keyword>
<evidence type="ECO:0000313" key="3">
    <source>
        <dbReference type="Proteomes" id="UP001176941"/>
    </source>
</evidence>
<evidence type="ECO:0000313" key="2">
    <source>
        <dbReference type="EMBL" id="CAI9162194.1"/>
    </source>
</evidence>
<dbReference type="EMBL" id="OX459956">
    <property type="protein sequence ID" value="CAI9162194.1"/>
    <property type="molecule type" value="Genomic_DNA"/>
</dbReference>
<accession>A0ABN8YR33</accession>
<evidence type="ECO:0000256" key="1">
    <source>
        <dbReference type="SAM" id="MobiDB-lite"/>
    </source>
</evidence>